<proteinExistence type="predicted"/>
<comment type="caution">
    <text evidence="4">The sequence shown here is derived from an EMBL/GenBank/DDBJ whole genome shotgun (WGS) entry which is preliminary data.</text>
</comment>
<keyword evidence="3" id="KW-0812">Transmembrane</keyword>
<dbReference type="InterPro" id="IPR012683">
    <property type="entry name" value="CHP02302_TM"/>
</dbReference>
<evidence type="ECO:0000256" key="2">
    <source>
        <dbReference type="SAM" id="MobiDB-lite"/>
    </source>
</evidence>
<feature type="coiled-coil region" evidence="1">
    <location>
        <begin position="537"/>
        <end position="588"/>
    </location>
</feature>
<keyword evidence="3" id="KW-1133">Transmembrane helix</keyword>
<name>A0ABW4K1B6_9HYPH</name>
<feature type="transmembrane region" description="Helical" evidence="3">
    <location>
        <begin position="48"/>
        <end position="71"/>
    </location>
</feature>
<feature type="region of interest" description="Disordered" evidence="2">
    <location>
        <begin position="744"/>
        <end position="781"/>
    </location>
</feature>
<keyword evidence="3" id="KW-0472">Membrane</keyword>
<dbReference type="Pfam" id="PF13779">
    <property type="entry name" value="DUF4175"/>
    <property type="match status" value="1"/>
</dbReference>
<organism evidence="4 5">
    <name type="scientific">Roseibium aestuarii</name>
    <dbReference type="NCBI Taxonomy" id="2600299"/>
    <lineage>
        <taxon>Bacteria</taxon>
        <taxon>Pseudomonadati</taxon>
        <taxon>Pseudomonadota</taxon>
        <taxon>Alphaproteobacteria</taxon>
        <taxon>Hyphomicrobiales</taxon>
        <taxon>Stappiaceae</taxon>
        <taxon>Roseibium</taxon>
    </lineage>
</organism>
<evidence type="ECO:0000256" key="3">
    <source>
        <dbReference type="SAM" id="Phobius"/>
    </source>
</evidence>
<gene>
    <name evidence="4" type="ORF">ACFSC7_18725</name>
</gene>
<reference evidence="5" key="1">
    <citation type="journal article" date="2019" name="Int. J. Syst. Evol. Microbiol.">
        <title>The Global Catalogue of Microorganisms (GCM) 10K type strain sequencing project: providing services to taxonomists for standard genome sequencing and annotation.</title>
        <authorList>
            <consortium name="The Broad Institute Genomics Platform"/>
            <consortium name="The Broad Institute Genome Sequencing Center for Infectious Disease"/>
            <person name="Wu L."/>
            <person name="Ma J."/>
        </authorList>
    </citation>
    <scope>NUCLEOTIDE SEQUENCE [LARGE SCALE GENOMIC DNA]</scope>
    <source>
        <strain evidence="5">JCM 3369</strain>
    </source>
</reference>
<keyword evidence="5" id="KW-1185">Reference proteome</keyword>
<dbReference type="EMBL" id="JBHUFA010000016">
    <property type="protein sequence ID" value="MFD1697558.1"/>
    <property type="molecule type" value="Genomic_DNA"/>
</dbReference>
<feature type="transmembrane region" description="Helical" evidence="3">
    <location>
        <begin position="77"/>
        <end position="98"/>
    </location>
</feature>
<feature type="region of interest" description="Disordered" evidence="2">
    <location>
        <begin position="680"/>
        <end position="714"/>
    </location>
</feature>
<feature type="compositionally biased region" description="Low complexity" evidence="2">
    <location>
        <begin position="684"/>
        <end position="714"/>
    </location>
</feature>
<accession>A0ABW4K1B6</accession>
<dbReference type="RefSeq" id="WP_208998814.1">
    <property type="nucleotide sequence ID" value="NZ_JBHUFA010000016.1"/>
</dbReference>
<evidence type="ECO:0000313" key="5">
    <source>
        <dbReference type="Proteomes" id="UP001597327"/>
    </source>
</evidence>
<feature type="transmembrane region" description="Helical" evidence="3">
    <location>
        <begin position="174"/>
        <end position="192"/>
    </location>
</feature>
<dbReference type="Proteomes" id="UP001597327">
    <property type="component" value="Unassembled WGS sequence"/>
</dbReference>
<protein>
    <submittedName>
        <fullName evidence="4">TIGR02302 family protein</fullName>
    </submittedName>
</protein>
<evidence type="ECO:0000313" key="4">
    <source>
        <dbReference type="EMBL" id="MFD1697558.1"/>
    </source>
</evidence>
<feature type="region of interest" description="Disordered" evidence="2">
    <location>
        <begin position="1"/>
        <end position="26"/>
    </location>
</feature>
<dbReference type="NCBIfam" id="TIGR02302">
    <property type="entry name" value="aProt_lowcomp"/>
    <property type="match status" value="1"/>
</dbReference>
<sequence length="876" mass="96139">MRRGETDSTPEMTGPAVTPGSDGEDRRGLKRLARLVRRSRRALLIERLVRAVFAPVLVIALFLALSLLGVWQALPVVLHGLGLLLLGVAFLVSLRGIYRLRLPTHDEAVRRIEAASPSLNRPLSALEDDLAELLPAGPSTRSLWLLHKRRMMALIGGLSSPLPAPGSWRLDPYALRVGVALLLVVGLAASTGQRLDRLTAAFRFGLDPKEVASRLDAWITPPAYTNLPPIYLTGESAALRAPGQVLRVPEGARFVVRSQGAEGFRMALEGGIRSESEPDAPGDGVGPVTEHRAVLDSDGTIALLLDDTPLMDWRFEVIPDDAPQIALAGDPEAQLSGALKLPYTVTDDYRTVSAEARIAALPAPADGENGQRARSLTGLGPLSGAPRPLVEAPQFPLSLPPRGSETGAAETIRDLTSHPWAGSNVHMTLHALDEAGQEGVSPTYELELPQRLFRVPLARAVVEQRRLLSLDARQQDRAILALDALLLAPESFNVSLKDYLGVQFALARLTRARSDEELKELLPLLWDLALTIEDGDLSLAERALRQAQEALRKALEEGASDEEIARLTQELREALNDYMQALAEQMRRNPQASQPFSPDQQTLNQQNLSEMLDRIEDLARTGSRDAARELLAEMQRMLENLQAGNPQMMPQDQMTSEMMEMLNQLGDMIRKQQELMDQTHRFNQQQGEQGQQQPGQKGDQQGQQQGQQPGGQMTQEQLAEILKQLQQGQGDLAQQLQELMDRLGQNGMPQSGELGEAGQAMGEAQDSLGEGEGQQALGQQGNALDALRRGAQGMAEQMMGQGEGPGMNQSRSTMNEDPLGRPRRNSGPDFGEKVPVPDEIDVQRARRILEELRKRLSDPSRPRLELDYLERLLKRY</sequence>
<feature type="region of interest" description="Disordered" evidence="2">
    <location>
        <begin position="799"/>
        <end position="838"/>
    </location>
</feature>
<keyword evidence="1" id="KW-0175">Coiled coil</keyword>
<evidence type="ECO:0000256" key="1">
    <source>
        <dbReference type="SAM" id="Coils"/>
    </source>
</evidence>